<dbReference type="Gene3D" id="3.50.50.60">
    <property type="entry name" value="FAD/NAD(P)-binding domain"/>
    <property type="match status" value="1"/>
</dbReference>
<dbReference type="InterPro" id="IPR036188">
    <property type="entry name" value="FAD/NAD-bd_sf"/>
</dbReference>
<feature type="domain" description="Amine oxidase" evidence="1">
    <location>
        <begin position="620"/>
        <end position="853"/>
    </location>
</feature>
<keyword evidence="2" id="KW-0808">Transferase</keyword>
<dbReference type="Pfam" id="PF13692">
    <property type="entry name" value="Glyco_trans_1_4"/>
    <property type="match status" value="1"/>
</dbReference>
<dbReference type="AlphaFoldDB" id="A0A4Y9T8D9"/>
<sequence length="870" mass="96191">MPTLIVFCHLRWDFVFQRPQHLMTRLAEHYQILFVEEPVYDQGRAHLKKTAVAPTITVCQPHTAIHAPGFHDDQIPTLQALLADLVPEGEQPVVWFYTPMALPLLQGLHPSLVVYDCMDELAAFKNAPKQLLQRESALLNIADLVFTGGPSLYESKRARHANAHCFPSSVDAKHFQQARDRAYSHPAQAHVPGPRLGFYGVIDERFDAELIRAVAAARPEWQIVLVGPVIKIDPATLPQASNIHYFGQRTYDELPQFLAGWDVCLLPFALNASTRYISPTKVLEYMAAELPSVSTPITDVKVPYGDIVAIADTPEAFIAACERMLSATVEQKRAMAERMRAIVAGTSWDKTAARMHELIRTTGPGNKAQRLTASSFEATGATVNPLPVPAAAKSHYRRVVIGAGPTGLSAAYHLGADTLLLDRNATIGGWCRSIVDNGFTFDYAGHIMFSNDPYVLKMYEVLLGDNVHWQNREAWVYSKNVYTRYPFQGALYGLPPKVITECIMGAIEARSAAEAGAAANKALEAQQIDDCCADGTADVCNSAKSVKGAATDFEQFIYQVWGKGIAKHFAIPYNRKIWTVPLSEMETSWLGGRVPLPNLEEIISGALEPVGRPMGPNARFGYPLKGGFQALMNGFLPHIRGRIELNADVVQVLPRERIVALRDGRRLRYDDLISTMPLPELIKAIGDEAPEEVRNAARGLRHVSIRCVNIGIDRVATDKHWIYYPEDTIFHRIFVQGNASPGCNPPGGFGFTCEISYSPYKPLPVDGDELIARAIEDCRKVGMIQEGDTILAANQVDMPYAYVLYDHNRARNVETCKAWLKQFGITLAGRYSEWEYYNSDHALLAGKKAAEAVGIDELPAEMQAVAGKAE</sequence>
<dbReference type="GO" id="GO:0005829">
    <property type="term" value="C:cytosol"/>
    <property type="evidence" value="ECO:0007669"/>
    <property type="project" value="TreeGrafter"/>
</dbReference>
<dbReference type="EMBL" id="SPUM01000011">
    <property type="protein sequence ID" value="TFW35354.1"/>
    <property type="molecule type" value="Genomic_DNA"/>
</dbReference>
<proteinExistence type="predicted"/>
<dbReference type="Proteomes" id="UP000297258">
    <property type="component" value="Unassembled WGS sequence"/>
</dbReference>
<dbReference type="InterPro" id="IPR002937">
    <property type="entry name" value="Amino_oxidase"/>
</dbReference>
<dbReference type="Gene3D" id="3.40.50.2000">
    <property type="entry name" value="Glycogen Phosphorylase B"/>
    <property type="match status" value="1"/>
</dbReference>
<dbReference type="OrthoDB" id="9816564at2"/>
<dbReference type="PANTHER" id="PTHR21197">
    <property type="entry name" value="UDP-GALACTOPYRANOSE MUTASE"/>
    <property type="match status" value="1"/>
</dbReference>
<dbReference type="CDD" id="cd04950">
    <property type="entry name" value="GT4_TuaH-like"/>
    <property type="match status" value="1"/>
</dbReference>
<organism evidence="2 3">
    <name type="scientific">Massilia horti</name>
    <dbReference type="NCBI Taxonomy" id="2562153"/>
    <lineage>
        <taxon>Bacteria</taxon>
        <taxon>Pseudomonadati</taxon>
        <taxon>Pseudomonadota</taxon>
        <taxon>Betaproteobacteria</taxon>
        <taxon>Burkholderiales</taxon>
        <taxon>Oxalobacteraceae</taxon>
        <taxon>Telluria group</taxon>
        <taxon>Massilia</taxon>
    </lineage>
</organism>
<dbReference type="SUPFAM" id="SSF53756">
    <property type="entry name" value="UDP-Glycosyltransferase/glycogen phosphorylase"/>
    <property type="match status" value="1"/>
</dbReference>
<reference evidence="2 3" key="1">
    <citation type="submission" date="2019-03" db="EMBL/GenBank/DDBJ databases">
        <title>Draft genome of Massilia hortus sp. nov., a novel bacterial species of the Oxalobacteraceae family.</title>
        <authorList>
            <person name="Peta V."/>
            <person name="Raths R."/>
            <person name="Bucking H."/>
        </authorList>
    </citation>
    <scope>NUCLEOTIDE SEQUENCE [LARGE SCALE GENOMIC DNA]</scope>
    <source>
        <strain evidence="2 3">ONC3</strain>
    </source>
</reference>
<dbReference type="RefSeq" id="WP_135188089.1">
    <property type="nucleotide sequence ID" value="NZ_SPUM01000011.1"/>
</dbReference>
<protein>
    <submittedName>
        <fullName evidence="2">Glycosyltransferase</fullName>
    </submittedName>
</protein>
<keyword evidence="3" id="KW-1185">Reference proteome</keyword>
<evidence type="ECO:0000313" key="3">
    <source>
        <dbReference type="Proteomes" id="UP000297258"/>
    </source>
</evidence>
<dbReference type="SUPFAM" id="SSF51905">
    <property type="entry name" value="FAD/NAD(P)-binding domain"/>
    <property type="match status" value="1"/>
</dbReference>
<dbReference type="GO" id="GO:0050660">
    <property type="term" value="F:flavin adenine dinucleotide binding"/>
    <property type="evidence" value="ECO:0007669"/>
    <property type="project" value="TreeGrafter"/>
</dbReference>
<evidence type="ECO:0000259" key="1">
    <source>
        <dbReference type="Pfam" id="PF01593"/>
    </source>
</evidence>
<name>A0A4Y9T8D9_9BURK</name>
<dbReference type="GO" id="GO:0016491">
    <property type="term" value="F:oxidoreductase activity"/>
    <property type="evidence" value="ECO:0007669"/>
    <property type="project" value="InterPro"/>
</dbReference>
<accession>A0A4Y9T8D9</accession>
<evidence type="ECO:0000313" key="2">
    <source>
        <dbReference type="EMBL" id="TFW35354.1"/>
    </source>
</evidence>
<dbReference type="GO" id="GO:0016740">
    <property type="term" value="F:transferase activity"/>
    <property type="evidence" value="ECO:0007669"/>
    <property type="project" value="UniProtKB-KW"/>
</dbReference>
<dbReference type="Pfam" id="PF13450">
    <property type="entry name" value="NAD_binding_8"/>
    <property type="match status" value="1"/>
</dbReference>
<dbReference type="Pfam" id="PF01593">
    <property type="entry name" value="Amino_oxidase"/>
    <property type="match status" value="1"/>
</dbReference>
<comment type="caution">
    <text evidence="2">The sequence shown here is derived from an EMBL/GenBank/DDBJ whole genome shotgun (WGS) entry which is preliminary data.</text>
</comment>
<dbReference type="PANTHER" id="PTHR21197:SF0">
    <property type="entry name" value="UDP-GALACTOPYRANOSE MUTASE"/>
    <property type="match status" value="1"/>
</dbReference>
<dbReference type="GO" id="GO:0008767">
    <property type="term" value="F:UDP-galactopyranose mutase activity"/>
    <property type="evidence" value="ECO:0007669"/>
    <property type="project" value="TreeGrafter"/>
</dbReference>
<gene>
    <name evidence="2" type="ORF">E4O92_02075</name>
</gene>